<organism evidence="4 5">
    <name type="scientific">Saccoglossus kowalevskii</name>
    <name type="common">Acorn worm</name>
    <dbReference type="NCBI Taxonomy" id="10224"/>
    <lineage>
        <taxon>Eukaryota</taxon>
        <taxon>Metazoa</taxon>
        <taxon>Hemichordata</taxon>
        <taxon>Enteropneusta</taxon>
        <taxon>Harrimaniidae</taxon>
        <taxon>Saccoglossus</taxon>
    </lineage>
</organism>
<keyword evidence="1" id="KW-0233">DNA recombination</keyword>
<comment type="similarity">
    <text evidence="1">Belongs to the helicase family.</text>
</comment>
<keyword evidence="1" id="KW-0234">DNA repair</keyword>
<feature type="domain" description="DNA helicase Pif1-like DEAD-box helicase" evidence="3">
    <location>
        <begin position="10"/>
        <end position="116"/>
    </location>
</feature>
<keyword evidence="1" id="KW-0347">Helicase</keyword>
<name>A0ABM0MDP5_SACKO</name>
<dbReference type="InterPro" id="IPR027417">
    <property type="entry name" value="P-loop_NTPase"/>
</dbReference>
<dbReference type="SUPFAM" id="SSF52540">
    <property type="entry name" value="P-loop containing nucleoside triphosphate hydrolases"/>
    <property type="match status" value="1"/>
</dbReference>
<keyword evidence="1" id="KW-0378">Hydrolase</keyword>
<reference evidence="5" key="1">
    <citation type="submission" date="2025-08" db="UniProtKB">
        <authorList>
            <consortium name="RefSeq"/>
        </authorList>
    </citation>
    <scope>IDENTIFICATION</scope>
    <source>
        <tissue evidence="5">Testes</tissue>
    </source>
</reference>
<sequence>MATVEENIMTTVNEGHNLLILGQVGTGKTKLITGINGKLMLFKKVVMTALTGMAATLLRNVTTIHWFLRLMDGRFQSDELIQRIENLDDMAVTKIHIKEIDVLIINEVPGLSKKMFIQGTSPRNGQHFPDKPICVIRRAPKKQL</sequence>
<keyword evidence="1" id="KW-0547">Nucleotide-binding</keyword>
<feature type="transmembrane region" description="Helical" evidence="2">
    <location>
        <begin position="45"/>
        <end position="68"/>
    </location>
</feature>
<comment type="cofactor">
    <cofactor evidence="1">
        <name>Mg(2+)</name>
        <dbReference type="ChEBI" id="CHEBI:18420"/>
    </cofactor>
</comment>
<dbReference type="GeneID" id="102802975"/>
<keyword evidence="4" id="KW-1185">Reference proteome</keyword>
<evidence type="ECO:0000256" key="2">
    <source>
        <dbReference type="SAM" id="Phobius"/>
    </source>
</evidence>
<comment type="catalytic activity">
    <reaction evidence="1">
        <text>ATP + H2O = ADP + phosphate + H(+)</text>
        <dbReference type="Rhea" id="RHEA:13065"/>
        <dbReference type="ChEBI" id="CHEBI:15377"/>
        <dbReference type="ChEBI" id="CHEBI:15378"/>
        <dbReference type="ChEBI" id="CHEBI:30616"/>
        <dbReference type="ChEBI" id="CHEBI:43474"/>
        <dbReference type="ChEBI" id="CHEBI:456216"/>
        <dbReference type="EC" id="5.6.2.3"/>
    </reaction>
</comment>
<dbReference type="EC" id="5.6.2.3" evidence="1"/>
<dbReference type="Gene3D" id="3.40.50.300">
    <property type="entry name" value="P-loop containing nucleotide triphosphate hydrolases"/>
    <property type="match status" value="1"/>
</dbReference>
<evidence type="ECO:0000259" key="3">
    <source>
        <dbReference type="Pfam" id="PF05970"/>
    </source>
</evidence>
<evidence type="ECO:0000313" key="4">
    <source>
        <dbReference type="Proteomes" id="UP000694865"/>
    </source>
</evidence>
<proteinExistence type="inferred from homology"/>
<evidence type="ECO:0000313" key="5">
    <source>
        <dbReference type="RefSeq" id="XP_006818136.1"/>
    </source>
</evidence>
<dbReference type="RefSeq" id="XP_006818136.1">
    <property type="nucleotide sequence ID" value="XM_006818073.1"/>
</dbReference>
<dbReference type="Pfam" id="PF05970">
    <property type="entry name" value="PIF1"/>
    <property type="match status" value="1"/>
</dbReference>
<dbReference type="InterPro" id="IPR010285">
    <property type="entry name" value="DNA_helicase_pif1-like_DEAD"/>
</dbReference>
<gene>
    <name evidence="5" type="primary">LOC102802975</name>
</gene>
<keyword evidence="2" id="KW-1133">Transmembrane helix</keyword>
<keyword evidence="1" id="KW-0227">DNA damage</keyword>
<dbReference type="Proteomes" id="UP000694865">
    <property type="component" value="Unplaced"/>
</dbReference>
<keyword evidence="2" id="KW-0472">Membrane</keyword>
<accession>A0ABM0MDP5</accession>
<keyword evidence="1" id="KW-0067">ATP-binding</keyword>
<protein>
    <recommendedName>
        <fullName evidence="1">ATP-dependent DNA helicase</fullName>
        <ecNumber evidence="1">5.6.2.3</ecNumber>
    </recommendedName>
</protein>
<keyword evidence="2" id="KW-0812">Transmembrane</keyword>
<evidence type="ECO:0000256" key="1">
    <source>
        <dbReference type="RuleBase" id="RU363044"/>
    </source>
</evidence>